<dbReference type="InterPro" id="IPR059176">
    <property type="entry name" value="UDP-X_N"/>
</dbReference>
<keyword evidence="2 4" id="KW-0378">Hydrolase</keyword>
<comment type="caution">
    <text evidence="4">The sequence shown here is derived from an EMBL/GenBank/DDBJ whole genome shotgun (WGS) entry which is preliminary data.</text>
</comment>
<feature type="domain" description="Nudix hydrolase" evidence="3">
    <location>
        <begin position="72"/>
        <end position="197"/>
    </location>
</feature>
<dbReference type="AlphaFoldDB" id="A0A364LLW3"/>
<sequence length="211" mass="24044">MTELKEKTRDLHAIATEIQAIAQIGLAYSKDPFDLERYQQLMRIAAELFSPLCDLNSEHLSVEFLTEIGYSCPKIDVRAFIRKDDQLLLVREAQDNKWSLPGGWADVNLSPSECVAKEVLEETGLICQVNRLLALWDTAKHDHPPHWPYIYKCIFDCSIVGGEFSVSHEISDVKFFPLDNLPPLSRYRITVSQIEKLVDLQSDGTLCTVYD</sequence>
<dbReference type="GO" id="GO:0016787">
    <property type="term" value="F:hydrolase activity"/>
    <property type="evidence" value="ECO:0007669"/>
    <property type="project" value="UniProtKB-KW"/>
</dbReference>
<dbReference type="CDD" id="cd04672">
    <property type="entry name" value="NUDIX_CDP-Chase_like"/>
    <property type="match status" value="1"/>
</dbReference>
<dbReference type="Pfam" id="PF00293">
    <property type="entry name" value="NUDIX"/>
    <property type="match status" value="1"/>
</dbReference>
<dbReference type="PROSITE" id="PS51462">
    <property type="entry name" value="NUDIX"/>
    <property type="match status" value="1"/>
</dbReference>
<name>A0A364LLW3_9GAMM</name>
<proteinExistence type="predicted"/>
<evidence type="ECO:0000313" key="5">
    <source>
        <dbReference type="Proteomes" id="UP000249458"/>
    </source>
</evidence>
<dbReference type="Pfam" id="PF12535">
    <property type="entry name" value="Nudix_N"/>
    <property type="match status" value="1"/>
</dbReference>
<dbReference type="Gene3D" id="6.10.250.1120">
    <property type="match status" value="1"/>
</dbReference>
<evidence type="ECO:0000259" key="3">
    <source>
        <dbReference type="PROSITE" id="PS51462"/>
    </source>
</evidence>
<evidence type="ECO:0000313" key="4">
    <source>
        <dbReference type="EMBL" id="RAP37853.1"/>
    </source>
</evidence>
<evidence type="ECO:0000256" key="2">
    <source>
        <dbReference type="ARBA" id="ARBA00022801"/>
    </source>
</evidence>
<dbReference type="EMBL" id="MVJN01000002">
    <property type="protein sequence ID" value="RAP37853.1"/>
    <property type="molecule type" value="Genomic_DNA"/>
</dbReference>
<dbReference type="SUPFAM" id="SSF55811">
    <property type="entry name" value="Nudix"/>
    <property type="match status" value="1"/>
</dbReference>
<protein>
    <submittedName>
        <fullName evidence="4">NUDIX hydrolase</fullName>
    </submittedName>
</protein>
<gene>
    <name evidence="4" type="ORF">B1207_02355</name>
</gene>
<dbReference type="PANTHER" id="PTHR43046">
    <property type="entry name" value="GDP-MANNOSE MANNOSYL HYDROLASE"/>
    <property type="match status" value="1"/>
</dbReference>
<organism evidence="4 5">
    <name type="scientific">Legionella quinlivanii</name>
    <dbReference type="NCBI Taxonomy" id="45073"/>
    <lineage>
        <taxon>Bacteria</taxon>
        <taxon>Pseudomonadati</taxon>
        <taxon>Pseudomonadota</taxon>
        <taxon>Gammaproteobacteria</taxon>
        <taxon>Legionellales</taxon>
        <taxon>Legionellaceae</taxon>
        <taxon>Legionella</taxon>
    </lineage>
</organism>
<dbReference type="InterPro" id="IPR015797">
    <property type="entry name" value="NUDIX_hydrolase-like_dom_sf"/>
</dbReference>
<dbReference type="PANTHER" id="PTHR43046:SF16">
    <property type="entry name" value="ADP-RIBOSE PYROPHOSPHATASE YJHB-RELATED"/>
    <property type="match status" value="1"/>
</dbReference>
<dbReference type="InterPro" id="IPR000086">
    <property type="entry name" value="NUDIX_hydrolase_dom"/>
</dbReference>
<dbReference type="Gene3D" id="3.90.79.10">
    <property type="entry name" value="Nucleoside Triphosphate Pyrophosphohydrolase"/>
    <property type="match status" value="1"/>
</dbReference>
<reference evidence="4 5" key="1">
    <citation type="submission" date="2017-02" db="EMBL/GenBank/DDBJ databases">
        <title>Legionella quilivanii strain from human: case report and whole genome sequencing analysis.</title>
        <authorList>
            <person name="Lalancette C."/>
            <person name="Leduc J.-M."/>
            <person name="Levesque S."/>
            <person name="Fournier E."/>
            <person name="Saoud J."/>
            <person name="Faucher S.P."/>
            <person name="Bernard K."/>
            <person name="Martineau C."/>
            <person name="Longtin J."/>
        </authorList>
    </citation>
    <scope>NUCLEOTIDE SEQUENCE [LARGE SCALE GENOMIC DNA]</scope>
    <source>
        <strain evidence="4 5">ID143958</strain>
    </source>
</reference>
<comment type="cofactor">
    <cofactor evidence="1">
        <name>Mg(2+)</name>
        <dbReference type="ChEBI" id="CHEBI:18420"/>
    </cofactor>
</comment>
<dbReference type="Proteomes" id="UP000249458">
    <property type="component" value="Unassembled WGS sequence"/>
</dbReference>
<dbReference type="RefSeq" id="WP_112218398.1">
    <property type="nucleotide sequence ID" value="NZ_MVJN01000002.1"/>
</dbReference>
<evidence type="ECO:0000256" key="1">
    <source>
        <dbReference type="ARBA" id="ARBA00001946"/>
    </source>
</evidence>
<accession>A0A364LLW3</accession>